<dbReference type="Pfam" id="PF12833">
    <property type="entry name" value="HTH_18"/>
    <property type="match status" value="1"/>
</dbReference>
<sequence length="298" mass="33222">MRNLSDAVKQVMTLASHEGLHKTPLPWLTLVRADNPTTLEMVLYEPSVCIVLQGKKETRQEHTTFYSHAANCILGAVNLPVLGAVIEASPSEPYLCLRIDIDPSIIAELVDEHDLSGSAPNADSAMTLGAVDENMIDTVSRLLDSLESEAAARALAPLIQKELYWRLLQQIPARVLLSQLAKDSKYYALYKVINWLETNFSQQVTMDDLANQAAMSLSSFYAHFKAATGISPLQYRNRLRLIKARKLMLLQGCNAAEAGFAVGYQEPAQFNREYSRLFGLPPKRDLFRLKSHSLAEFV</sequence>
<comment type="caution">
    <text evidence="4">The sequence shown here is derived from an EMBL/GenBank/DDBJ whole genome shotgun (WGS) entry which is preliminary data.</text>
</comment>
<evidence type="ECO:0000256" key="1">
    <source>
        <dbReference type="ARBA" id="ARBA00023015"/>
    </source>
</evidence>
<protein>
    <submittedName>
        <fullName evidence="4">AraC family transcriptional regulator</fullName>
    </submittedName>
</protein>
<dbReference type="Proteomes" id="UP001139474">
    <property type="component" value="Unassembled WGS sequence"/>
</dbReference>
<feature type="domain" description="HTH araC/xylS-type" evidence="3">
    <location>
        <begin position="190"/>
        <end position="288"/>
    </location>
</feature>
<keyword evidence="5" id="KW-1185">Reference proteome</keyword>
<keyword evidence="1" id="KW-0805">Transcription regulation</keyword>
<dbReference type="EMBL" id="JAMZDE010000008">
    <property type="protein sequence ID" value="MCP1340255.1"/>
    <property type="molecule type" value="Genomic_DNA"/>
</dbReference>
<name>A0A9X2FZ16_9GAMM</name>
<dbReference type="PANTHER" id="PTHR43436">
    <property type="entry name" value="ARAC-FAMILY TRANSCRIPTIONAL REGULATOR"/>
    <property type="match status" value="1"/>
</dbReference>
<dbReference type="InterPro" id="IPR009594">
    <property type="entry name" value="Tscrpt_reg_HTH_AraC_N"/>
</dbReference>
<accession>A0A9X2FZ16</accession>
<dbReference type="GO" id="GO:0003700">
    <property type="term" value="F:DNA-binding transcription factor activity"/>
    <property type="evidence" value="ECO:0007669"/>
    <property type="project" value="InterPro"/>
</dbReference>
<evidence type="ECO:0000256" key="2">
    <source>
        <dbReference type="ARBA" id="ARBA00023163"/>
    </source>
</evidence>
<dbReference type="AlphaFoldDB" id="A0A9X2FZ16"/>
<dbReference type="GO" id="GO:0043565">
    <property type="term" value="F:sequence-specific DNA binding"/>
    <property type="evidence" value="ECO:0007669"/>
    <property type="project" value="InterPro"/>
</dbReference>
<dbReference type="PROSITE" id="PS01124">
    <property type="entry name" value="HTH_ARAC_FAMILY_2"/>
    <property type="match status" value="1"/>
</dbReference>
<gene>
    <name evidence="4" type="ORF">NJR55_11715</name>
</gene>
<evidence type="ECO:0000313" key="5">
    <source>
        <dbReference type="Proteomes" id="UP001139474"/>
    </source>
</evidence>
<organism evidence="4 5">
    <name type="scientific">Idiomarina rhizosphaerae</name>
    <dbReference type="NCBI Taxonomy" id="2961572"/>
    <lineage>
        <taxon>Bacteria</taxon>
        <taxon>Pseudomonadati</taxon>
        <taxon>Pseudomonadota</taxon>
        <taxon>Gammaproteobacteria</taxon>
        <taxon>Alteromonadales</taxon>
        <taxon>Idiomarinaceae</taxon>
        <taxon>Idiomarina</taxon>
    </lineage>
</organism>
<dbReference type="InterPro" id="IPR009057">
    <property type="entry name" value="Homeodomain-like_sf"/>
</dbReference>
<evidence type="ECO:0000259" key="3">
    <source>
        <dbReference type="PROSITE" id="PS01124"/>
    </source>
</evidence>
<dbReference type="Gene3D" id="1.10.10.60">
    <property type="entry name" value="Homeodomain-like"/>
    <property type="match status" value="1"/>
</dbReference>
<reference evidence="4" key="1">
    <citation type="submission" date="2022-06" db="EMBL/GenBank/DDBJ databases">
        <title>Idiomarina rhizosphaerae M1R2S28.</title>
        <authorList>
            <person name="Sun J.-Q."/>
            <person name="Li L.-F."/>
        </authorList>
    </citation>
    <scope>NUCLEOTIDE SEQUENCE</scope>
    <source>
        <strain evidence="4">M1R2S28</strain>
    </source>
</reference>
<dbReference type="RefSeq" id="WP_253620108.1">
    <property type="nucleotide sequence ID" value="NZ_JAMZDE010000008.1"/>
</dbReference>
<evidence type="ECO:0000313" key="4">
    <source>
        <dbReference type="EMBL" id="MCP1340255.1"/>
    </source>
</evidence>
<dbReference type="PANTHER" id="PTHR43436:SF1">
    <property type="entry name" value="TRANSCRIPTIONAL REGULATORY PROTEIN"/>
    <property type="match status" value="1"/>
</dbReference>
<dbReference type="Pfam" id="PF06719">
    <property type="entry name" value="AraC_N"/>
    <property type="match status" value="1"/>
</dbReference>
<dbReference type="InterPro" id="IPR018060">
    <property type="entry name" value="HTH_AraC"/>
</dbReference>
<dbReference type="SUPFAM" id="SSF46689">
    <property type="entry name" value="Homeodomain-like"/>
    <property type="match status" value="2"/>
</dbReference>
<proteinExistence type="predicted"/>
<dbReference type="SMART" id="SM00342">
    <property type="entry name" value="HTH_ARAC"/>
    <property type="match status" value="1"/>
</dbReference>
<keyword evidence="2" id="KW-0804">Transcription</keyword>